<accession>A0AAD6LZY3</accession>
<gene>
    <name evidence="1" type="ORF">NC653_028464</name>
</gene>
<organism evidence="1 2">
    <name type="scientific">Populus alba x Populus x berolinensis</name>
    <dbReference type="NCBI Taxonomy" id="444605"/>
    <lineage>
        <taxon>Eukaryota</taxon>
        <taxon>Viridiplantae</taxon>
        <taxon>Streptophyta</taxon>
        <taxon>Embryophyta</taxon>
        <taxon>Tracheophyta</taxon>
        <taxon>Spermatophyta</taxon>
        <taxon>Magnoliopsida</taxon>
        <taxon>eudicotyledons</taxon>
        <taxon>Gunneridae</taxon>
        <taxon>Pentapetalae</taxon>
        <taxon>rosids</taxon>
        <taxon>fabids</taxon>
        <taxon>Malpighiales</taxon>
        <taxon>Salicaceae</taxon>
        <taxon>Saliceae</taxon>
        <taxon>Populus</taxon>
    </lineage>
</organism>
<reference evidence="1" key="1">
    <citation type="journal article" date="2023" name="Mol. Ecol. Resour.">
        <title>Chromosome-level genome assembly of a triploid poplar Populus alba 'Berolinensis'.</title>
        <authorList>
            <person name="Chen S."/>
            <person name="Yu Y."/>
            <person name="Wang X."/>
            <person name="Wang S."/>
            <person name="Zhang T."/>
            <person name="Zhou Y."/>
            <person name="He R."/>
            <person name="Meng N."/>
            <person name="Wang Y."/>
            <person name="Liu W."/>
            <person name="Liu Z."/>
            <person name="Liu J."/>
            <person name="Guo Q."/>
            <person name="Huang H."/>
            <person name="Sederoff R.R."/>
            <person name="Wang G."/>
            <person name="Qu G."/>
            <person name="Chen S."/>
        </authorList>
    </citation>
    <scope>NUCLEOTIDE SEQUENCE</scope>
    <source>
        <strain evidence="1">SC-2020</strain>
    </source>
</reference>
<dbReference type="EMBL" id="JAQIZT010000012">
    <property type="protein sequence ID" value="KAJ6976350.1"/>
    <property type="molecule type" value="Genomic_DNA"/>
</dbReference>
<evidence type="ECO:0000313" key="2">
    <source>
        <dbReference type="Proteomes" id="UP001164929"/>
    </source>
</evidence>
<dbReference type="AlphaFoldDB" id="A0AAD6LZY3"/>
<proteinExistence type="predicted"/>
<keyword evidence="2" id="KW-1185">Reference proteome</keyword>
<name>A0AAD6LZY3_9ROSI</name>
<evidence type="ECO:0000313" key="1">
    <source>
        <dbReference type="EMBL" id="KAJ6976350.1"/>
    </source>
</evidence>
<protein>
    <submittedName>
        <fullName evidence="1">Uncharacterized protein</fullName>
    </submittedName>
</protein>
<dbReference type="Proteomes" id="UP001164929">
    <property type="component" value="Chromosome 12"/>
</dbReference>
<sequence length="125" mass="14194">MPYSEGGVRWSETGDVLLYSLCCSHLELDYRSGLRATKPVISKVREFVLELNSSAEMSEDFIQLTATYQEGSWKFPLETSARWSGNYQMLDIVCKAGKSMDGVYEKVRGDNCWEDGAEHCREECS</sequence>
<comment type="caution">
    <text evidence="1">The sequence shown here is derived from an EMBL/GenBank/DDBJ whole genome shotgun (WGS) entry which is preliminary data.</text>
</comment>